<dbReference type="AntiFam" id="ANF00237">
    <property type="entry name" value="Shadow ORF (opposite ahcY)"/>
</dbReference>
<sequence>MRRPHPREGGAARFRRRQRSIAVVIGLVGAVDGDADVLRLIRAQLGQLDADLRQMQPRHLLVEMLGQDVDAGRIVRALAEQLNLRQHLVGEGSRHHEARVPRRVAEVEQAPFRQQDDPVARGHLDHVHLILDVRPLVVAQRGDLDLVVEMADVADDRHVLHHPHVLDADHVLVAGGGDEDVGLRRLILEHDHLEAVHRRLQRADRIDFGHLHPRARALQRGGAALAHIAIAADDGDLARHHHVGGAADAVNERFLAAVLVVELRLGDRVVHVDRREGQQALLVQVIETMHAGGGFLGHAQDRGALLREPAGGLGHALPDLVEQADLFIRGRHRDQIGLARLDPRAKQDVERGVAAIVEDHVRRALGKAEDLVGIGPVFLEAFALHREDRGAGRGDRGGGVVLGREDVARGPADIGAQHLQRLDQHRGLHRHVQRTGDARALERLRLPELLAAGHQARHFGFGNIELLAAKLGQSDVLDDIIGHERLPNVGIRALSTISGPARQSSPGRAPAPQGRAPFTARRAFASTGRTQRRAA</sequence>
<reference evidence="2" key="1">
    <citation type="submission" date="2019-08" db="EMBL/GenBank/DDBJ databases">
        <authorList>
            <person name="Kucharzyk K."/>
            <person name="Murdoch R.W."/>
            <person name="Higgins S."/>
            <person name="Loffler F."/>
        </authorList>
    </citation>
    <scope>NUCLEOTIDE SEQUENCE</scope>
</reference>
<protein>
    <recommendedName>
        <fullName evidence="3">NAD-specific glutamate dehydrogenase</fullName>
    </recommendedName>
</protein>
<dbReference type="AlphaFoldDB" id="A0A644T253"/>
<evidence type="ECO:0000313" key="2">
    <source>
        <dbReference type="EMBL" id="MPL60975.1"/>
    </source>
</evidence>
<accession>A0A644T253</accession>
<gene>
    <name evidence="2" type="ORF">SDC9_06540</name>
</gene>
<dbReference type="EMBL" id="VSSQ01000013">
    <property type="protein sequence ID" value="MPL60975.1"/>
    <property type="molecule type" value="Genomic_DNA"/>
</dbReference>
<feature type="region of interest" description="Disordered" evidence="1">
    <location>
        <begin position="498"/>
        <end position="535"/>
    </location>
</feature>
<comment type="caution">
    <text evidence="2">The sequence shown here is derived from an EMBL/GenBank/DDBJ whole genome shotgun (WGS) entry which is preliminary data.</text>
</comment>
<proteinExistence type="predicted"/>
<evidence type="ECO:0000256" key="1">
    <source>
        <dbReference type="SAM" id="MobiDB-lite"/>
    </source>
</evidence>
<feature type="compositionally biased region" description="Low complexity" evidence="1">
    <location>
        <begin position="506"/>
        <end position="517"/>
    </location>
</feature>
<name>A0A644T253_9ZZZZ</name>
<evidence type="ECO:0008006" key="3">
    <source>
        <dbReference type="Google" id="ProtNLM"/>
    </source>
</evidence>
<organism evidence="2">
    <name type="scientific">bioreactor metagenome</name>
    <dbReference type="NCBI Taxonomy" id="1076179"/>
    <lineage>
        <taxon>unclassified sequences</taxon>
        <taxon>metagenomes</taxon>
        <taxon>ecological metagenomes</taxon>
    </lineage>
</organism>